<dbReference type="SUPFAM" id="SSF56925">
    <property type="entry name" value="OMPA-like"/>
    <property type="match status" value="1"/>
</dbReference>
<feature type="non-terminal residue" evidence="1">
    <location>
        <position position="191"/>
    </location>
</feature>
<dbReference type="InterPro" id="IPR011250">
    <property type="entry name" value="OMP/PagP_B-barrel"/>
</dbReference>
<comment type="caution">
    <text evidence="1">The sequence shown here is derived from an EMBL/GenBank/DDBJ whole genome shotgun (WGS) entry which is preliminary data.</text>
</comment>
<protein>
    <recommendedName>
        <fullName evidence="2">Outer membrane protein beta-barrel domain-containing protein</fullName>
    </recommendedName>
</protein>
<dbReference type="AlphaFoldDB" id="X1CSC7"/>
<sequence length="191" mass="21687">MDSFKDMKRFFSLVIAETVLFLLFLIPASSQAGLNLGVFTGYYLPSFGRINQQLVRYYNNVYGTNLKLRDGLASGVQVELEFSSGLKIRVENFSFKAITQDSYSVDSAPYRQQVDHDIKVTTNPFFISGIWDVSLEENFSLYLGCGVGGFPTEVRLFRTTKYYSGSTLVSQESWADWQRSDPIGFQYLGDF</sequence>
<organism evidence="1">
    <name type="scientific">marine sediment metagenome</name>
    <dbReference type="NCBI Taxonomy" id="412755"/>
    <lineage>
        <taxon>unclassified sequences</taxon>
        <taxon>metagenomes</taxon>
        <taxon>ecological metagenomes</taxon>
    </lineage>
</organism>
<evidence type="ECO:0000313" key="1">
    <source>
        <dbReference type="EMBL" id="GAG87171.1"/>
    </source>
</evidence>
<reference evidence="1" key="1">
    <citation type="journal article" date="2014" name="Front. Microbiol.">
        <title>High frequency of phylogenetically diverse reductive dehalogenase-homologous genes in deep subseafloor sedimentary metagenomes.</title>
        <authorList>
            <person name="Kawai M."/>
            <person name="Futagami T."/>
            <person name="Toyoda A."/>
            <person name="Takaki Y."/>
            <person name="Nishi S."/>
            <person name="Hori S."/>
            <person name="Arai W."/>
            <person name="Tsubouchi T."/>
            <person name="Morono Y."/>
            <person name="Uchiyama I."/>
            <person name="Ito T."/>
            <person name="Fujiyama A."/>
            <person name="Inagaki F."/>
            <person name="Takami H."/>
        </authorList>
    </citation>
    <scope>NUCLEOTIDE SEQUENCE</scope>
    <source>
        <strain evidence="1">Expedition CK06-06</strain>
    </source>
</reference>
<name>X1CSC7_9ZZZZ</name>
<gene>
    <name evidence="1" type="ORF">S01H4_34399</name>
</gene>
<proteinExistence type="predicted"/>
<dbReference type="EMBL" id="BART01018197">
    <property type="protein sequence ID" value="GAG87171.1"/>
    <property type="molecule type" value="Genomic_DNA"/>
</dbReference>
<evidence type="ECO:0008006" key="2">
    <source>
        <dbReference type="Google" id="ProtNLM"/>
    </source>
</evidence>
<accession>X1CSC7</accession>